<evidence type="ECO:0000259" key="3">
    <source>
        <dbReference type="PROSITE" id="PS50157"/>
    </source>
</evidence>
<dbReference type="GO" id="GO:0008270">
    <property type="term" value="F:zinc ion binding"/>
    <property type="evidence" value="ECO:0007669"/>
    <property type="project" value="UniProtKB-KW"/>
</dbReference>
<evidence type="ECO:0000256" key="1">
    <source>
        <dbReference type="PROSITE-ProRule" id="PRU00042"/>
    </source>
</evidence>
<keyword evidence="5" id="KW-1185">Reference proteome</keyword>
<evidence type="ECO:0000313" key="5">
    <source>
        <dbReference type="Proteomes" id="UP000728185"/>
    </source>
</evidence>
<dbReference type="Proteomes" id="UP000728185">
    <property type="component" value="Unassembled WGS sequence"/>
</dbReference>
<dbReference type="AlphaFoldDB" id="A0A8E0VG19"/>
<dbReference type="PROSITE" id="PS50157">
    <property type="entry name" value="ZINC_FINGER_C2H2_2"/>
    <property type="match status" value="1"/>
</dbReference>
<feature type="domain" description="C2H2-type" evidence="3">
    <location>
        <begin position="459"/>
        <end position="486"/>
    </location>
</feature>
<evidence type="ECO:0000256" key="2">
    <source>
        <dbReference type="SAM" id="MobiDB-lite"/>
    </source>
</evidence>
<accession>A0A8E0VG19</accession>
<keyword evidence="1" id="KW-0479">Metal-binding</keyword>
<evidence type="ECO:0000313" key="4">
    <source>
        <dbReference type="EMBL" id="KAA0185962.1"/>
    </source>
</evidence>
<gene>
    <name evidence="4" type="ORF">FBUS_03766</name>
</gene>
<feature type="region of interest" description="Disordered" evidence="2">
    <location>
        <begin position="406"/>
        <end position="425"/>
    </location>
</feature>
<dbReference type="PROSITE" id="PS00028">
    <property type="entry name" value="ZINC_FINGER_C2H2_1"/>
    <property type="match status" value="1"/>
</dbReference>
<organism evidence="4 5">
    <name type="scientific">Fasciolopsis buskii</name>
    <dbReference type="NCBI Taxonomy" id="27845"/>
    <lineage>
        <taxon>Eukaryota</taxon>
        <taxon>Metazoa</taxon>
        <taxon>Spiralia</taxon>
        <taxon>Lophotrochozoa</taxon>
        <taxon>Platyhelminthes</taxon>
        <taxon>Trematoda</taxon>
        <taxon>Digenea</taxon>
        <taxon>Plagiorchiida</taxon>
        <taxon>Echinostomata</taxon>
        <taxon>Echinostomatoidea</taxon>
        <taxon>Fasciolidae</taxon>
        <taxon>Fasciolopsis</taxon>
    </lineage>
</organism>
<keyword evidence="1" id="KW-0863">Zinc-finger</keyword>
<comment type="caution">
    <text evidence="4">The sequence shown here is derived from an EMBL/GenBank/DDBJ whole genome shotgun (WGS) entry which is preliminary data.</text>
</comment>
<sequence length="713" mass="79721">MRTRRSAKFSNKLRTNERRQLLRLLRHSIRVLDASHRRNLRLRCHLQFSYQKLAENPPEMHDRLTGMLYQLVGKRLSRYTVHVMNGIQLSKKSKDSTGLIHNRIPDTRVHLAPCRKQYQDDWTSVHSANSPEHVHFASLTNSMELSGSIDDKIPCCLYEDSGFGSTARCETSQFEIQNSELRSKMTPSDALDLRTNNDRTEKSLRTARSIRQANRSCIYEEIHSTDVTHSNLDKPVMSTCTTKTESVTNDLPMDYSNRFISTTTTPTSNTDQMTGVSGSSIEFLAAFCAAAMTRQTALPNLRPLRASSNHRTPDSPDNLHLKLNLPGTHLSDSPRLLENVFSGHTDPDWLQLRPVNETATTTMMMMMNQPSVIDMLNSRVPVCSSPVKFTDPSTTVTAVDENFGLDEDRSHADDLHTPPNSTRAKQSEDYLDQFMRVDQSQNVLWRQLAERFQRTLAPNQCGVCNKVLSCRSALTMHYRVHTVSNPECHKQHHETIEAYRNAVALAMVTGSILPRPPPMASTATFVSSGQNPTVDSTAPLCSDNPLLQSSPIPIVPNCRLTSSNPSPTHYDSGSISTLSTHWPIPCPLFPFMPPINTGANTAPKFPNKSGSAYRATEKNDLIPVKLAVESANGSRRFHSTDDGWQRPGIDHSIDSASFGRQKAKKENCDESDSQLYDKICNLNASKLHMCHPNSISLVNNCSTNAMVLTENCT</sequence>
<keyword evidence="1" id="KW-0862">Zinc</keyword>
<reference evidence="4" key="1">
    <citation type="submission" date="2019-05" db="EMBL/GenBank/DDBJ databases">
        <title>Annotation for the trematode Fasciolopsis buski.</title>
        <authorList>
            <person name="Choi Y.-J."/>
        </authorList>
    </citation>
    <scope>NUCLEOTIDE SEQUENCE</scope>
    <source>
        <strain evidence="4">HT</strain>
        <tissue evidence="4">Whole worm</tissue>
    </source>
</reference>
<dbReference type="OrthoDB" id="9998363at2759"/>
<proteinExistence type="predicted"/>
<dbReference type="InterPro" id="IPR013087">
    <property type="entry name" value="Znf_C2H2_type"/>
</dbReference>
<feature type="compositionally biased region" description="Basic and acidic residues" evidence="2">
    <location>
        <begin position="406"/>
        <end position="416"/>
    </location>
</feature>
<name>A0A8E0VG19_9TREM</name>
<protein>
    <submittedName>
        <fullName evidence="4">Homeotic protein spalt major</fullName>
    </submittedName>
</protein>
<dbReference type="EMBL" id="LUCM01010066">
    <property type="protein sequence ID" value="KAA0185962.1"/>
    <property type="molecule type" value="Genomic_DNA"/>
</dbReference>
<dbReference type="Gene3D" id="3.30.160.60">
    <property type="entry name" value="Classic Zinc Finger"/>
    <property type="match status" value="1"/>
</dbReference>